<feature type="domain" description="Histidine kinase" evidence="11">
    <location>
        <begin position="460"/>
        <end position="679"/>
    </location>
</feature>
<dbReference type="Gene3D" id="3.30.565.10">
    <property type="entry name" value="Histidine kinase-like ATPase, C-terminal domain"/>
    <property type="match status" value="1"/>
</dbReference>
<dbReference type="FunFam" id="3.30.565.10:FF:000006">
    <property type="entry name" value="Sensor histidine kinase WalK"/>
    <property type="match status" value="1"/>
</dbReference>
<dbReference type="PROSITE" id="PS50109">
    <property type="entry name" value="HIS_KIN"/>
    <property type="match status" value="1"/>
</dbReference>
<keyword evidence="4 9" id="KW-0597">Phosphoprotein</keyword>
<dbReference type="Pfam" id="PF00072">
    <property type="entry name" value="Response_reg"/>
    <property type="match status" value="2"/>
</dbReference>
<evidence type="ECO:0000256" key="10">
    <source>
        <dbReference type="SAM" id="Phobius"/>
    </source>
</evidence>
<name>A0A916WKV6_9BURK</name>
<dbReference type="PANTHER" id="PTHR43047:SF72">
    <property type="entry name" value="OSMOSENSING HISTIDINE PROTEIN KINASE SLN1"/>
    <property type="match status" value="1"/>
</dbReference>
<keyword evidence="10" id="KW-0812">Transmembrane</keyword>
<evidence type="ECO:0000256" key="6">
    <source>
        <dbReference type="ARBA" id="ARBA00022777"/>
    </source>
</evidence>
<dbReference type="SUPFAM" id="SSF55874">
    <property type="entry name" value="ATPase domain of HSP90 chaperone/DNA topoisomerase II/histidine kinase"/>
    <property type="match status" value="1"/>
</dbReference>
<dbReference type="FunFam" id="1.10.287.130:FF:000001">
    <property type="entry name" value="Two-component sensor histidine kinase"/>
    <property type="match status" value="1"/>
</dbReference>
<evidence type="ECO:0000256" key="4">
    <source>
        <dbReference type="ARBA" id="ARBA00022553"/>
    </source>
</evidence>
<dbReference type="CDD" id="cd00156">
    <property type="entry name" value="REC"/>
    <property type="match status" value="2"/>
</dbReference>
<dbReference type="Gene3D" id="3.40.50.2300">
    <property type="match status" value="2"/>
</dbReference>
<dbReference type="PRINTS" id="PR00344">
    <property type="entry name" value="BCTRLSENSOR"/>
</dbReference>
<comment type="caution">
    <text evidence="14">The sequence shown here is derived from an EMBL/GenBank/DDBJ whole genome shotgun (WGS) entry which is preliminary data.</text>
</comment>
<dbReference type="PANTHER" id="PTHR43047">
    <property type="entry name" value="TWO-COMPONENT HISTIDINE PROTEIN KINASE"/>
    <property type="match status" value="1"/>
</dbReference>
<dbReference type="GO" id="GO:0000155">
    <property type="term" value="F:phosphorelay sensor kinase activity"/>
    <property type="evidence" value="ECO:0007669"/>
    <property type="project" value="InterPro"/>
</dbReference>
<dbReference type="InterPro" id="IPR003661">
    <property type="entry name" value="HisK_dim/P_dom"/>
</dbReference>
<protein>
    <recommendedName>
        <fullName evidence="3">histidine kinase</fullName>
        <ecNumber evidence="3">2.7.13.3</ecNumber>
    </recommendedName>
</protein>
<dbReference type="GO" id="GO:0009927">
    <property type="term" value="F:histidine phosphotransfer kinase activity"/>
    <property type="evidence" value="ECO:0007669"/>
    <property type="project" value="TreeGrafter"/>
</dbReference>
<evidence type="ECO:0000256" key="7">
    <source>
        <dbReference type="ARBA" id="ARBA00023012"/>
    </source>
</evidence>
<evidence type="ECO:0000259" key="11">
    <source>
        <dbReference type="PROSITE" id="PS50109"/>
    </source>
</evidence>
<gene>
    <name evidence="14" type="ORF">GCM10011496_30710</name>
</gene>
<dbReference type="InterPro" id="IPR013656">
    <property type="entry name" value="PAS_4"/>
</dbReference>
<keyword evidence="7" id="KW-0902">Two-component regulatory system</keyword>
<accession>A0A916WKV6</accession>
<reference evidence="14" key="1">
    <citation type="journal article" date="2014" name="Int. J. Syst. Evol. Microbiol.">
        <title>Complete genome sequence of Corynebacterium casei LMG S-19264T (=DSM 44701T), isolated from a smear-ripened cheese.</title>
        <authorList>
            <consortium name="US DOE Joint Genome Institute (JGI-PGF)"/>
            <person name="Walter F."/>
            <person name="Albersmeier A."/>
            <person name="Kalinowski J."/>
            <person name="Ruckert C."/>
        </authorList>
    </citation>
    <scope>NUCLEOTIDE SEQUENCE</scope>
    <source>
        <strain evidence="14">CGMCC 1.15322</strain>
    </source>
</reference>
<feature type="domain" description="Response regulatory" evidence="12">
    <location>
        <begin position="821"/>
        <end position="931"/>
    </location>
</feature>
<dbReference type="Pfam" id="PF00512">
    <property type="entry name" value="HisKA"/>
    <property type="match status" value="1"/>
</dbReference>
<keyword evidence="15" id="KW-1185">Reference proteome</keyword>
<dbReference type="CDD" id="cd00082">
    <property type="entry name" value="HisKA"/>
    <property type="match status" value="1"/>
</dbReference>
<dbReference type="GO" id="GO:0005886">
    <property type="term" value="C:plasma membrane"/>
    <property type="evidence" value="ECO:0007669"/>
    <property type="project" value="UniProtKB-SubCell"/>
</dbReference>
<dbReference type="SMART" id="SM00388">
    <property type="entry name" value="HisKA"/>
    <property type="match status" value="1"/>
</dbReference>
<proteinExistence type="predicted"/>
<keyword evidence="5" id="KW-0808">Transferase</keyword>
<dbReference type="InterPro" id="IPR005467">
    <property type="entry name" value="His_kinase_dom"/>
</dbReference>
<dbReference type="Pfam" id="PF02518">
    <property type="entry name" value="HATPase_c"/>
    <property type="match status" value="1"/>
</dbReference>
<keyword evidence="10" id="KW-1133">Transmembrane helix</keyword>
<dbReference type="InterPro" id="IPR001789">
    <property type="entry name" value="Sig_transdc_resp-reg_receiver"/>
</dbReference>
<keyword evidence="6" id="KW-0418">Kinase</keyword>
<dbReference type="SMART" id="SM00448">
    <property type="entry name" value="REC"/>
    <property type="match status" value="2"/>
</dbReference>
<dbReference type="InterPro" id="IPR004358">
    <property type="entry name" value="Sig_transdc_His_kin-like_C"/>
</dbReference>
<evidence type="ECO:0000256" key="1">
    <source>
        <dbReference type="ARBA" id="ARBA00000085"/>
    </source>
</evidence>
<dbReference type="SMART" id="SM00387">
    <property type="entry name" value="HATPase_c"/>
    <property type="match status" value="1"/>
</dbReference>
<dbReference type="Gene3D" id="1.10.287.130">
    <property type="match status" value="1"/>
</dbReference>
<dbReference type="NCBIfam" id="TIGR00229">
    <property type="entry name" value="sensory_box"/>
    <property type="match status" value="1"/>
</dbReference>
<dbReference type="Gene3D" id="3.30.450.20">
    <property type="entry name" value="PAS domain"/>
    <property type="match status" value="1"/>
</dbReference>
<dbReference type="InterPro" id="IPR011006">
    <property type="entry name" value="CheY-like_superfamily"/>
</dbReference>
<dbReference type="CDD" id="cd16922">
    <property type="entry name" value="HATPase_EvgS-ArcB-TorS-like"/>
    <property type="match status" value="1"/>
</dbReference>
<feature type="modified residue" description="4-aspartylphosphate" evidence="9">
    <location>
        <position position="744"/>
    </location>
</feature>
<feature type="domain" description="Response regulatory" evidence="12">
    <location>
        <begin position="695"/>
        <end position="812"/>
    </location>
</feature>
<sequence>MRQDRRIALMGGLILLATSIAAGIAVYVVMGRQAESVLSRSLQTALQSNARLFESQINQALTDARTVATRPFLVQTLQTLTTTPEDPAAMLAMQRAATSFLPTGFRGLAFLDAGGREVARAGSFSPSDEKHLLLNKKDRATLLWNENFTVQTHLDILDPKGLRVGAVMTEATLPLLTRVFGEVGAMGQSAEFAVCAPLDDGGKAMDCFLGRLSGIAFKRIERVIEGGPLPMSHALRGNTGIIAARDYRGEQVVAAYVPVAPAGMGMVLKLDQKELYLPTFAQLKDIVPLLAGLMIAGVLLLHLLVTPLVRKLVRSEKDARGASDLLRSSESQLRDITDNMPALVSYIDADQRYRFHNLAYEEGLGLSAAQIDGKHMREVLGEEVYQSNIPSVEQVLAGYPVAYDRVRKNLRGELRDYVVNYFPRYGEDADEGKVVGFYVQATDVTALKHVDRIKSEFVSTVSHELRTPLTSIRGSLGLIAGGVGGKLPDAVKTLVEIAKNNCERLIRLINDILDIEKIESGNIPLDLQETALKPLLTQALAANEGFGTTKNVGLRLYCPDETLQVLADSDRLTQVMTNLLSNAMKFSPPNETVEVHVSRAGLGVRVEVRDRGPGIPDEFRKRIFQKFSQADSSDTRQAAGTGLGLNISRAIVERLGGHLGFESEAGAGSIFFFELPLSTERQEKKAAAPASGRPRILVCEDDRDIAHLIGLMLNKGGFDVDRAYTAATALAFLETSPYAAMTVDLALRDQDGITLIHTLRRQAHTRDLPIVVVSSSASEGQIQCNNLPLNISDWVDKPIDENQMVLTLRRAMGLMVQGKPRILHIEDDFDTQRIAAAIAQDFAVFEFATSPGEARARLREQHFDLVLLDLALRDGSGWDVLADLDALGNAPPVVVFSATALKPAESKRFAAVLLKAQTSNTELLQTLQRVLAEASALPAA</sequence>
<dbReference type="InterPro" id="IPR003594">
    <property type="entry name" value="HATPase_dom"/>
</dbReference>
<dbReference type="PROSITE" id="PS50110">
    <property type="entry name" value="RESPONSE_REGULATORY"/>
    <property type="match status" value="2"/>
</dbReference>
<feature type="domain" description="PAS" evidence="13">
    <location>
        <begin position="329"/>
        <end position="399"/>
    </location>
</feature>
<reference evidence="14" key="2">
    <citation type="submission" date="2020-09" db="EMBL/GenBank/DDBJ databases">
        <authorList>
            <person name="Sun Q."/>
            <person name="Zhou Y."/>
        </authorList>
    </citation>
    <scope>NUCLEOTIDE SEQUENCE</scope>
    <source>
        <strain evidence="14">CGMCC 1.15322</strain>
    </source>
</reference>
<evidence type="ECO:0000256" key="3">
    <source>
        <dbReference type="ARBA" id="ARBA00012438"/>
    </source>
</evidence>
<dbReference type="Pfam" id="PF08448">
    <property type="entry name" value="PAS_4"/>
    <property type="match status" value="1"/>
</dbReference>
<dbReference type="Proteomes" id="UP000620596">
    <property type="component" value="Unassembled WGS sequence"/>
</dbReference>
<dbReference type="SUPFAM" id="SSF52172">
    <property type="entry name" value="CheY-like"/>
    <property type="match status" value="2"/>
</dbReference>
<feature type="modified residue" description="4-aspartylphosphate" evidence="9">
    <location>
        <position position="869"/>
    </location>
</feature>
<evidence type="ECO:0000256" key="8">
    <source>
        <dbReference type="ARBA" id="ARBA00023136"/>
    </source>
</evidence>
<dbReference type="SUPFAM" id="SSF55785">
    <property type="entry name" value="PYP-like sensor domain (PAS domain)"/>
    <property type="match status" value="1"/>
</dbReference>
<evidence type="ECO:0000256" key="5">
    <source>
        <dbReference type="ARBA" id="ARBA00022679"/>
    </source>
</evidence>
<evidence type="ECO:0000259" key="13">
    <source>
        <dbReference type="PROSITE" id="PS50112"/>
    </source>
</evidence>
<comment type="subcellular location">
    <subcellularLocation>
        <location evidence="2">Cell inner membrane</location>
        <topology evidence="2">Multi-pass membrane protein</topology>
    </subcellularLocation>
</comment>
<dbReference type="EC" id="2.7.13.3" evidence="3"/>
<dbReference type="InterPro" id="IPR035965">
    <property type="entry name" value="PAS-like_dom_sf"/>
</dbReference>
<evidence type="ECO:0000313" key="14">
    <source>
        <dbReference type="EMBL" id="GGB07664.1"/>
    </source>
</evidence>
<keyword evidence="8 10" id="KW-0472">Membrane</keyword>
<feature type="transmembrane region" description="Helical" evidence="10">
    <location>
        <begin position="7"/>
        <end position="30"/>
    </location>
</feature>
<evidence type="ECO:0000259" key="12">
    <source>
        <dbReference type="PROSITE" id="PS50110"/>
    </source>
</evidence>
<evidence type="ECO:0000256" key="9">
    <source>
        <dbReference type="PROSITE-ProRule" id="PRU00169"/>
    </source>
</evidence>
<evidence type="ECO:0000256" key="2">
    <source>
        <dbReference type="ARBA" id="ARBA00004429"/>
    </source>
</evidence>
<dbReference type="SUPFAM" id="SSF47384">
    <property type="entry name" value="Homodimeric domain of signal transducing histidine kinase"/>
    <property type="match status" value="1"/>
</dbReference>
<dbReference type="EMBL" id="BMIG01000013">
    <property type="protein sequence ID" value="GGB07664.1"/>
    <property type="molecule type" value="Genomic_DNA"/>
</dbReference>
<dbReference type="PROSITE" id="PS50112">
    <property type="entry name" value="PAS"/>
    <property type="match status" value="1"/>
</dbReference>
<dbReference type="InterPro" id="IPR036097">
    <property type="entry name" value="HisK_dim/P_sf"/>
</dbReference>
<evidence type="ECO:0000313" key="15">
    <source>
        <dbReference type="Proteomes" id="UP000620596"/>
    </source>
</evidence>
<organism evidence="14 15">
    <name type="scientific">Polaromonas eurypsychrophila</name>
    <dbReference type="NCBI Taxonomy" id="1614635"/>
    <lineage>
        <taxon>Bacteria</taxon>
        <taxon>Pseudomonadati</taxon>
        <taxon>Pseudomonadota</taxon>
        <taxon>Betaproteobacteria</taxon>
        <taxon>Burkholderiales</taxon>
        <taxon>Comamonadaceae</taxon>
        <taxon>Polaromonas</taxon>
    </lineage>
</organism>
<comment type="catalytic activity">
    <reaction evidence="1">
        <text>ATP + protein L-histidine = ADP + protein N-phospho-L-histidine.</text>
        <dbReference type="EC" id="2.7.13.3"/>
    </reaction>
</comment>
<dbReference type="InterPro" id="IPR000014">
    <property type="entry name" value="PAS"/>
</dbReference>
<dbReference type="AlphaFoldDB" id="A0A916WKV6"/>
<dbReference type="InterPro" id="IPR036890">
    <property type="entry name" value="HATPase_C_sf"/>
</dbReference>